<dbReference type="AlphaFoldDB" id="Q8HQ85"/>
<dbReference type="EMBL" id="AF275271">
    <property type="protein sequence ID" value="AAN31945.2"/>
    <property type="molecule type" value="Genomic_DNA"/>
</dbReference>
<protein>
    <submittedName>
        <fullName evidence="2">ORF329</fullName>
    </submittedName>
</protein>
<dbReference type="Gene3D" id="3.10.28.10">
    <property type="entry name" value="Homing endonucleases"/>
    <property type="match status" value="2"/>
</dbReference>
<accession>Q8HQ85</accession>
<feature type="domain" description="Homing endonuclease LAGLIDADG" evidence="1">
    <location>
        <begin position="195"/>
        <end position="290"/>
    </location>
</feature>
<dbReference type="RefSeq" id="NP_700370.1">
    <property type="nucleotide sequence ID" value="NC_004312.1"/>
</dbReference>
<dbReference type="SUPFAM" id="SSF55608">
    <property type="entry name" value="Homing endonucleases"/>
    <property type="match status" value="2"/>
</dbReference>
<dbReference type="GO" id="GO:0005739">
    <property type="term" value="C:mitochondrion"/>
    <property type="evidence" value="ECO:0007669"/>
    <property type="project" value="UniProtKB-ARBA"/>
</dbReference>
<dbReference type="PANTHER" id="PTHR36181:SF3">
    <property type="entry name" value="INTRON-ENCODED DNA ENDONUCLEASE AI5 BETA"/>
    <property type="match status" value="1"/>
</dbReference>
<name>Q8HQ85_SCHOT</name>
<dbReference type="Pfam" id="PF00961">
    <property type="entry name" value="LAGLIDADG_1"/>
    <property type="match status" value="1"/>
</dbReference>
<organism evidence="2">
    <name type="scientific">Schizosaccharomyces octosporus</name>
    <name type="common">Fission yeast</name>
    <name type="synonym">Octosporomyces octosporus</name>
    <dbReference type="NCBI Taxonomy" id="4899"/>
    <lineage>
        <taxon>Eukaryota</taxon>
        <taxon>Fungi</taxon>
        <taxon>Dikarya</taxon>
        <taxon>Ascomycota</taxon>
        <taxon>Taphrinomycotina</taxon>
        <taxon>Schizosaccharomycetes</taxon>
        <taxon>Schizosaccharomycetales</taxon>
        <taxon>Schizosaccharomycetaceae</taxon>
        <taxon>Schizosaccharomyces</taxon>
    </lineage>
</organism>
<proteinExistence type="predicted"/>
<reference evidence="2" key="2">
    <citation type="journal article" date="2003" name="Nucleic Acids Res.">
        <title>A comparison of three fission yeast mitochondrial genomes.</title>
        <authorList>
            <person name="Bullerwell C.E."/>
            <person name="Leigh J."/>
            <person name="Forget L."/>
            <person name="Lang B.F."/>
        </authorList>
    </citation>
    <scope>NUCLEOTIDE SEQUENCE</scope>
</reference>
<dbReference type="GeneID" id="805304"/>
<evidence type="ECO:0000313" key="2">
    <source>
        <dbReference type="EMBL" id="AAN31945.2"/>
    </source>
</evidence>
<dbReference type="InterPro" id="IPR027434">
    <property type="entry name" value="Homing_endonucl"/>
</dbReference>
<keyword evidence="2" id="KW-0496">Mitochondrion</keyword>
<geneLocation type="mitochondrion" evidence="2"/>
<dbReference type="InterPro" id="IPR004860">
    <property type="entry name" value="LAGLIDADG_dom"/>
</dbReference>
<evidence type="ECO:0000259" key="1">
    <source>
        <dbReference type="Pfam" id="PF00961"/>
    </source>
</evidence>
<reference evidence="2" key="1">
    <citation type="journal article" date="2000" name="Trends Biochem. Sci.">
        <title>A novel motif for identifying rps3 homologs in fungal mitochondrial genomes.</title>
        <authorList>
            <person name="Bullerwell C.E."/>
            <person name="Burger G."/>
            <person name="Lang B.F."/>
        </authorList>
    </citation>
    <scope>NUCLEOTIDE SEQUENCE</scope>
</reference>
<sequence>GCLSLQLLQFAGRTCKHRFSYFKFTNKVKMLNQMSQSAGKSRAFSSSACTSETLSNKITTDNPKLVSEHPKKHVKPMNDTEFGYYLAGLIDGDGHFSKSGVEIAFHSADHLLAHYIKTRLGHGKISEVKGKNAIVLRFGLDGTKEVITLINNKFRTHHRFEQIEKNLFTKPSFSNFCNNLDLSLDKSENLDNYWLSGFSDADASFQIKILKRSLTRTEVRLNYQVDQKYDYLLKLIQKELGGNIGHRKSQDTYYYGSTSFVNAVKVIKYFDKYHLMSTKLISYLRWRRAYLIIQDRRHLTPKGLEELAESKSSIAKLEEIRKTYSLEND</sequence>
<dbReference type="GO" id="GO:0004519">
    <property type="term" value="F:endonuclease activity"/>
    <property type="evidence" value="ECO:0007669"/>
    <property type="project" value="InterPro"/>
</dbReference>
<feature type="non-terminal residue" evidence="2">
    <location>
        <position position="1"/>
    </location>
</feature>
<dbReference type="InterPro" id="IPR051289">
    <property type="entry name" value="LAGLIDADG_Endonuclease"/>
</dbReference>
<dbReference type="PANTHER" id="PTHR36181">
    <property type="entry name" value="INTRON-ENCODED ENDONUCLEASE AI3-RELATED"/>
    <property type="match status" value="1"/>
</dbReference>